<feature type="transmembrane region" description="Helical" evidence="6">
    <location>
        <begin position="80"/>
        <end position="101"/>
    </location>
</feature>
<dbReference type="EMBL" id="BAABKO010000005">
    <property type="protein sequence ID" value="GAA4781503.1"/>
    <property type="molecule type" value="Genomic_DNA"/>
</dbReference>
<evidence type="ECO:0000256" key="3">
    <source>
        <dbReference type="ARBA" id="ARBA00022692"/>
    </source>
</evidence>
<comment type="subcellular location">
    <subcellularLocation>
        <location evidence="6">Cell membrane</location>
        <topology evidence="6">Multi-pass membrane protein</topology>
    </subcellularLocation>
    <subcellularLocation>
        <location evidence="1">Membrane</location>
        <topology evidence="1">Multi-pass membrane protein</topology>
    </subcellularLocation>
</comment>
<dbReference type="PANTHER" id="PTHR43701:SF2">
    <property type="entry name" value="MEMBRANE TRANSPORTER PROTEIN YJNA-RELATED"/>
    <property type="match status" value="1"/>
</dbReference>
<feature type="transmembrane region" description="Helical" evidence="6">
    <location>
        <begin position="208"/>
        <end position="229"/>
    </location>
</feature>
<keyword evidence="3 6" id="KW-0812">Transmembrane</keyword>
<keyword evidence="6" id="KW-1003">Cell membrane</keyword>
<feature type="transmembrane region" description="Helical" evidence="6">
    <location>
        <begin position="12"/>
        <end position="45"/>
    </location>
</feature>
<reference evidence="8" key="1">
    <citation type="journal article" date="2019" name="Int. J. Syst. Evol. Microbiol.">
        <title>The Global Catalogue of Microorganisms (GCM) 10K type strain sequencing project: providing services to taxonomists for standard genome sequencing and annotation.</title>
        <authorList>
            <consortium name="The Broad Institute Genomics Platform"/>
            <consortium name="The Broad Institute Genome Sequencing Center for Infectious Disease"/>
            <person name="Wu L."/>
            <person name="Ma J."/>
        </authorList>
    </citation>
    <scope>NUCLEOTIDE SEQUENCE [LARGE SCALE GENOMIC DNA]</scope>
    <source>
        <strain evidence="8">JCM 18537</strain>
    </source>
</reference>
<evidence type="ECO:0000256" key="2">
    <source>
        <dbReference type="ARBA" id="ARBA00009142"/>
    </source>
</evidence>
<keyword evidence="5 6" id="KW-0472">Membrane</keyword>
<sequence>MTDERRRGGKAIASFLVIGAFAGFLSGLFGVGGGTVIVPLLVLLVGFTQRFGTGTSSAAIIPTAVVGVISYAINGDVDWIAALLIAAGAVVGAQIGVRLLHVLSEPVLRWIFVGFLAVVVVSLFLIVPSRDATVEIDVLMGALLVVLGLVTGVMSGLIGVGGGIVVVPVLMLLFGMSDLVAKGTSLLMMIPTSLSGTIANFRKQNVDFVAAGCVGGAACVTAPLGTWVANLVDPQVGNILFAVFLVVIAAQMAQKAIKAGRKTA</sequence>
<dbReference type="Pfam" id="PF01925">
    <property type="entry name" value="TauE"/>
    <property type="match status" value="2"/>
</dbReference>
<keyword evidence="8" id="KW-1185">Reference proteome</keyword>
<dbReference type="Proteomes" id="UP001501645">
    <property type="component" value="Unassembled WGS sequence"/>
</dbReference>
<accession>A0ABP9AIA1</accession>
<dbReference type="InterPro" id="IPR051598">
    <property type="entry name" value="TSUP/Inactive_protease-like"/>
</dbReference>
<comment type="similarity">
    <text evidence="2 6">Belongs to the 4-toluene sulfonate uptake permease (TSUP) (TC 2.A.102) family.</text>
</comment>
<dbReference type="PANTHER" id="PTHR43701">
    <property type="entry name" value="MEMBRANE TRANSPORTER PROTEIN MJ0441-RELATED"/>
    <property type="match status" value="1"/>
</dbReference>
<keyword evidence="4 6" id="KW-1133">Transmembrane helix</keyword>
<evidence type="ECO:0000256" key="4">
    <source>
        <dbReference type="ARBA" id="ARBA00022989"/>
    </source>
</evidence>
<feature type="transmembrane region" description="Helical" evidence="6">
    <location>
        <begin position="139"/>
        <end position="167"/>
    </location>
</feature>
<evidence type="ECO:0000256" key="1">
    <source>
        <dbReference type="ARBA" id="ARBA00004141"/>
    </source>
</evidence>
<comment type="caution">
    <text evidence="7">The sequence shown here is derived from an EMBL/GenBank/DDBJ whole genome shotgun (WGS) entry which is preliminary data.</text>
</comment>
<proteinExistence type="inferred from homology"/>
<evidence type="ECO:0000313" key="7">
    <source>
        <dbReference type="EMBL" id="GAA4781503.1"/>
    </source>
</evidence>
<feature type="transmembrane region" description="Helical" evidence="6">
    <location>
        <begin position="179"/>
        <end position="201"/>
    </location>
</feature>
<protein>
    <recommendedName>
        <fullName evidence="6">Probable membrane transporter protein</fullName>
    </recommendedName>
</protein>
<feature type="transmembrane region" description="Helical" evidence="6">
    <location>
        <begin position="51"/>
        <end position="73"/>
    </location>
</feature>
<evidence type="ECO:0000256" key="6">
    <source>
        <dbReference type="RuleBase" id="RU363041"/>
    </source>
</evidence>
<evidence type="ECO:0000313" key="8">
    <source>
        <dbReference type="Proteomes" id="UP001501645"/>
    </source>
</evidence>
<dbReference type="InterPro" id="IPR002781">
    <property type="entry name" value="TM_pro_TauE-like"/>
</dbReference>
<dbReference type="RefSeq" id="WP_345440411.1">
    <property type="nucleotide sequence ID" value="NZ_BAABKO010000005.1"/>
</dbReference>
<evidence type="ECO:0000256" key="5">
    <source>
        <dbReference type="ARBA" id="ARBA00023136"/>
    </source>
</evidence>
<gene>
    <name evidence="7" type="ORF">GCM10023351_28270</name>
</gene>
<feature type="transmembrane region" description="Helical" evidence="6">
    <location>
        <begin position="235"/>
        <end position="253"/>
    </location>
</feature>
<organism evidence="7 8">
    <name type="scientific">Microbacterium gilvum</name>
    <dbReference type="NCBI Taxonomy" id="1336204"/>
    <lineage>
        <taxon>Bacteria</taxon>
        <taxon>Bacillati</taxon>
        <taxon>Actinomycetota</taxon>
        <taxon>Actinomycetes</taxon>
        <taxon>Micrococcales</taxon>
        <taxon>Microbacteriaceae</taxon>
        <taxon>Microbacterium</taxon>
    </lineage>
</organism>
<feature type="transmembrane region" description="Helical" evidence="6">
    <location>
        <begin position="107"/>
        <end position="127"/>
    </location>
</feature>
<name>A0ABP9AIA1_9MICO</name>